<evidence type="ECO:0000313" key="2">
    <source>
        <dbReference type="EMBL" id="CAG9329327.1"/>
    </source>
</evidence>
<reference evidence="2" key="1">
    <citation type="submission" date="2021-09" db="EMBL/GenBank/DDBJ databases">
        <authorList>
            <consortium name="AG Swart"/>
            <person name="Singh M."/>
            <person name="Singh A."/>
            <person name="Seah K."/>
            <person name="Emmerich C."/>
        </authorList>
    </citation>
    <scope>NUCLEOTIDE SEQUENCE</scope>
    <source>
        <strain evidence="2">ATCC30299</strain>
    </source>
</reference>
<organism evidence="2 3">
    <name type="scientific">Blepharisma stoltei</name>
    <dbReference type="NCBI Taxonomy" id="1481888"/>
    <lineage>
        <taxon>Eukaryota</taxon>
        <taxon>Sar</taxon>
        <taxon>Alveolata</taxon>
        <taxon>Ciliophora</taxon>
        <taxon>Postciliodesmatophora</taxon>
        <taxon>Heterotrichea</taxon>
        <taxon>Heterotrichida</taxon>
        <taxon>Blepharismidae</taxon>
        <taxon>Blepharisma</taxon>
    </lineage>
</organism>
<dbReference type="Proteomes" id="UP001162131">
    <property type="component" value="Unassembled WGS sequence"/>
</dbReference>
<feature type="region of interest" description="Disordered" evidence="1">
    <location>
        <begin position="34"/>
        <end position="65"/>
    </location>
</feature>
<feature type="compositionally biased region" description="Polar residues" evidence="1">
    <location>
        <begin position="38"/>
        <end position="65"/>
    </location>
</feature>
<dbReference type="EMBL" id="CAJZBQ010000047">
    <property type="protein sequence ID" value="CAG9329327.1"/>
    <property type="molecule type" value="Genomic_DNA"/>
</dbReference>
<dbReference type="AlphaFoldDB" id="A0AAU9JQ33"/>
<feature type="region of interest" description="Disordered" evidence="1">
    <location>
        <begin position="159"/>
        <end position="179"/>
    </location>
</feature>
<gene>
    <name evidence="2" type="ORF">BSTOLATCC_MIC48151</name>
</gene>
<protein>
    <submittedName>
        <fullName evidence="2">Uncharacterized protein</fullName>
    </submittedName>
</protein>
<keyword evidence="3" id="KW-1185">Reference proteome</keyword>
<evidence type="ECO:0000313" key="3">
    <source>
        <dbReference type="Proteomes" id="UP001162131"/>
    </source>
</evidence>
<proteinExistence type="predicted"/>
<name>A0AAU9JQ33_9CILI</name>
<sequence length="231" mass="26162">MTSIRENLKNYRFQSPARILLTDDFLSKTLDSEKNTVRTDSTSKQIPTKSRLSATSRSYMSATPHSTTKQINLDDCFSPGNQFFPKFLARLQGLGTVKFERTVVKEEDKILSFNRILQSVNLSPVVKKSVKKRKRVSYMPIGTHYKKLEAKITLNTMEFNNSQKNSPPSPSQGKRYGLKIVSSPYPNNSPFKGEAIGRNIQEIKPIKMIDIATWAPDCPNSLRASSKKIKQ</sequence>
<comment type="caution">
    <text evidence="2">The sequence shown here is derived from an EMBL/GenBank/DDBJ whole genome shotgun (WGS) entry which is preliminary data.</text>
</comment>
<evidence type="ECO:0000256" key="1">
    <source>
        <dbReference type="SAM" id="MobiDB-lite"/>
    </source>
</evidence>
<accession>A0AAU9JQ33</accession>